<gene>
    <name evidence="1" type="ORF">QR98_0066140</name>
</gene>
<protein>
    <submittedName>
        <fullName evidence="1">Uncharacterized protein</fullName>
    </submittedName>
</protein>
<sequence>MVGITEQVNFNIIIGRIASNILNHSFDFKEAYPFKHGLLDILIERVIDYTEGDRLRRLNDAFDKLNIQDRRPSEVYRLMQSKTANLEINQEVLVDRFLKNIFILFF</sequence>
<organism evidence="1 2">
    <name type="scientific">Sarcoptes scabiei</name>
    <name type="common">Itch mite</name>
    <name type="synonym">Acarus scabiei</name>
    <dbReference type="NCBI Taxonomy" id="52283"/>
    <lineage>
        <taxon>Eukaryota</taxon>
        <taxon>Metazoa</taxon>
        <taxon>Ecdysozoa</taxon>
        <taxon>Arthropoda</taxon>
        <taxon>Chelicerata</taxon>
        <taxon>Arachnida</taxon>
        <taxon>Acari</taxon>
        <taxon>Acariformes</taxon>
        <taxon>Sarcoptiformes</taxon>
        <taxon>Astigmata</taxon>
        <taxon>Psoroptidia</taxon>
        <taxon>Sarcoptoidea</taxon>
        <taxon>Sarcoptidae</taxon>
        <taxon>Sarcoptinae</taxon>
        <taxon>Sarcoptes</taxon>
    </lineage>
</organism>
<reference evidence="1 2" key="1">
    <citation type="journal article" date="2015" name="Parasit. Vectors">
        <title>Draft genome of the scabies mite.</title>
        <authorList>
            <person name="Rider S.D.Jr."/>
            <person name="Morgan M.S."/>
            <person name="Arlian L.G."/>
        </authorList>
    </citation>
    <scope>NUCLEOTIDE SEQUENCE [LARGE SCALE GENOMIC DNA]</scope>
    <source>
        <strain evidence="1">Arlian Lab</strain>
    </source>
</reference>
<dbReference type="Proteomes" id="UP000616769">
    <property type="component" value="Unassembled WGS sequence"/>
</dbReference>
<dbReference type="AlphaFoldDB" id="A0A132ACC3"/>
<proteinExistence type="predicted"/>
<accession>A0A132ACC3</accession>
<dbReference type="VEuPathDB" id="VectorBase:SSCA006880"/>
<comment type="caution">
    <text evidence="1">The sequence shown here is derived from an EMBL/GenBank/DDBJ whole genome shotgun (WGS) entry which is preliminary data.</text>
</comment>
<evidence type="ECO:0000313" key="2">
    <source>
        <dbReference type="Proteomes" id="UP000616769"/>
    </source>
</evidence>
<name>A0A132ACC3_SARSC</name>
<dbReference type="EMBL" id="JXLN01012205">
    <property type="protein sequence ID" value="KPM08100.1"/>
    <property type="molecule type" value="Genomic_DNA"/>
</dbReference>
<evidence type="ECO:0000313" key="1">
    <source>
        <dbReference type="EMBL" id="KPM08100.1"/>
    </source>
</evidence>